<dbReference type="Proteomes" id="UP001221142">
    <property type="component" value="Unassembled WGS sequence"/>
</dbReference>
<feature type="signal peptide" evidence="1">
    <location>
        <begin position="1"/>
        <end position="17"/>
    </location>
</feature>
<protein>
    <submittedName>
        <fullName evidence="2">Glycoside hydrolase family 39 protein</fullName>
    </submittedName>
</protein>
<evidence type="ECO:0000313" key="3">
    <source>
        <dbReference type="Proteomes" id="UP001221142"/>
    </source>
</evidence>
<comment type="caution">
    <text evidence="2">The sequence shown here is derived from an EMBL/GenBank/DDBJ whole genome shotgun (WGS) entry which is preliminary data.</text>
</comment>
<keyword evidence="1" id="KW-0732">Signal</keyword>
<reference evidence="2" key="1">
    <citation type="submission" date="2023-03" db="EMBL/GenBank/DDBJ databases">
        <title>Massive genome expansion in bonnet fungi (Mycena s.s.) driven by repeated elements and novel gene families across ecological guilds.</title>
        <authorList>
            <consortium name="Lawrence Berkeley National Laboratory"/>
            <person name="Harder C.B."/>
            <person name="Miyauchi S."/>
            <person name="Viragh M."/>
            <person name="Kuo A."/>
            <person name="Thoen E."/>
            <person name="Andreopoulos B."/>
            <person name="Lu D."/>
            <person name="Skrede I."/>
            <person name="Drula E."/>
            <person name="Henrissat B."/>
            <person name="Morin E."/>
            <person name="Kohler A."/>
            <person name="Barry K."/>
            <person name="LaButti K."/>
            <person name="Morin E."/>
            <person name="Salamov A."/>
            <person name="Lipzen A."/>
            <person name="Mereny Z."/>
            <person name="Hegedus B."/>
            <person name="Baldrian P."/>
            <person name="Stursova M."/>
            <person name="Weitz H."/>
            <person name="Taylor A."/>
            <person name="Grigoriev I.V."/>
            <person name="Nagy L.G."/>
            <person name="Martin F."/>
            <person name="Kauserud H."/>
        </authorList>
    </citation>
    <scope>NUCLEOTIDE SEQUENCE</scope>
    <source>
        <strain evidence="2">9284</strain>
    </source>
</reference>
<proteinExistence type="predicted"/>
<dbReference type="InterPro" id="IPR017853">
    <property type="entry name" value="GH"/>
</dbReference>
<feature type="chain" id="PRO_5042250892" evidence="1">
    <location>
        <begin position="18"/>
        <end position="443"/>
    </location>
</feature>
<dbReference type="SUPFAM" id="SSF51445">
    <property type="entry name" value="(Trans)glycosidases"/>
    <property type="match status" value="1"/>
</dbReference>
<evidence type="ECO:0000256" key="1">
    <source>
        <dbReference type="SAM" id="SignalP"/>
    </source>
</evidence>
<dbReference type="AlphaFoldDB" id="A0AAD7C1L5"/>
<dbReference type="Gene3D" id="3.20.20.80">
    <property type="entry name" value="Glycosidases"/>
    <property type="match status" value="1"/>
</dbReference>
<sequence length="443" mass="47777">MFPSLLLSLLVATAATAAVVDLESRQSASQITTVDLSVNWGTPIRRASGVLYGVPSTANQIPSSFYTGMGFNYLSAGGAQFVNATGWIYGGYTSRFQDVLSNFNTARQFGAQFVLKMSDLWGTDGTQVAATAVYPGVGSDASFTEFNAYLTQLVSDLKAHGMTSNIKSMAQYLAMWSHAVNFLRTNLPGVPIMGPAFAGAPSTSNTWWTSFLAHVKADGTAPDVYSWHHEGSSTDPTNDLQSSQPTMVSMLNSAGLAIGEFIIDEYANANEQNPGSTAWWIARFERFNMSGLRGNWLNGANLQDFLAGILWKSGNTYFANGIWQVYDYYANSMTGFRVATTGSTDRLMDNFAVVGTNIVRILVGGRLVTGTYSLQIKNLSALGLPTSGTIQVQTRQFSFAGTTGQEGAPTALGLVSHTYSGNVLSFPIFQTDTVTTWAFEFNF</sequence>
<accession>A0AAD7C1L5</accession>
<gene>
    <name evidence="2" type="ORF">FB45DRAFT_907028</name>
</gene>
<keyword evidence="3" id="KW-1185">Reference proteome</keyword>
<dbReference type="GO" id="GO:0016787">
    <property type="term" value="F:hydrolase activity"/>
    <property type="evidence" value="ECO:0007669"/>
    <property type="project" value="UniProtKB-KW"/>
</dbReference>
<dbReference type="EMBL" id="JARKIF010000006">
    <property type="protein sequence ID" value="KAJ7636656.1"/>
    <property type="molecule type" value="Genomic_DNA"/>
</dbReference>
<name>A0AAD7C1L5_9AGAR</name>
<evidence type="ECO:0000313" key="2">
    <source>
        <dbReference type="EMBL" id="KAJ7636656.1"/>
    </source>
</evidence>
<organism evidence="2 3">
    <name type="scientific">Roridomyces roridus</name>
    <dbReference type="NCBI Taxonomy" id="1738132"/>
    <lineage>
        <taxon>Eukaryota</taxon>
        <taxon>Fungi</taxon>
        <taxon>Dikarya</taxon>
        <taxon>Basidiomycota</taxon>
        <taxon>Agaricomycotina</taxon>
        <taxon>Agaricomycetes</taxon>
        <taxon>Agaricomycetidae</taxon>
        <taxon>Agaricales</taxon>
        <taxon>Marasmiineae</taxon>
        <taxon>Mycenaceae</taxon>
        <taxon>Roridomyces</taxon>
    </lineage>
</organism>
<keyword evidence="2" id="KW-0378">Hydrolase</keyword>